<reference evidence="3" key="1">
    <citation type="journal article" date="2019" name="Int. J. Syst. Evol. Microbiol.">
        <title>The Global Catalogue of Microorganisms (GCM) 10K type strain sequencing project: providing services to taxonomists for standard genome sequencing and annotation.</title>
        <authorList>
            <consortium name="The Broad Institute Genomics Platform"/>
            <consortium name="The Broad Institute Genome Sequencing Center for Infectious Disease"/>
            <person name="Wu L."/>
            <person name="Ma J."/>
        </authorList>
    </citation>
    <scope>NUCLEOTIDE SEQUENCE [LARGE SCALE GENOMIC DNA]</scope>
    <source>
        <strain evidence="3">KCTC 12708</strain>
    </source>
</reference>
<dbReference type="GeneID" id="94369201"/>
<protein>
    <recommendedName>
        <fullName evidence="4">YceI-like domain-containing protein</fullName>
    </recommendedName>
</protein>
<feature type="chain" id="PRO_5046062567" description="YceI-like domain-containing protein" evidence="1">
    <location>
        <begin position="19"/>
        <end position="182"/>
    </location>
</feature>
<evidence type="ECO:0000313" key="3">
    <source>
        <dbReference type="Proteomes" id="UP000615593"/>
    </source>
</evidence>
<evidence type="ECO:0008006" key="4">
    <source>
        <dbReference type="Google" id="ProtNLM"/>
    </source>
</evidence>
<organism evidence="2 3">
    <name type="scientific">Mesonia mobilis</name>
    <dbReference type="NCBI Taxonomy" id="369791"/>
    <lineage>
        <taxon>Bacteria</taxon>
        <taxon>Pseudomonadati</taxon>
        <taxon>Bacteroidota</taxon>
        <taxon>Flavobacteriia</taxon>
        <taxon>Flavobacteriales</taxon>
        <taxon>Flavobacteriaceae</taxon>
        <taxon>Mesonia</taxon>
    </lineage>
</organism>
<dbReference type="SUPFAM" id="SSF101874">
    <property type="entry name" value="YceI-like"/>
    <property type="match status" value="1"/>
</dbReference>
<dbReference type="EMBL" id="BMWY01000003">
    <property type="protein sequence ID" value="GGZ54521.1"/>
    <property type="molecule type" value="Genomic_DNA"/>
</dbReference>
<feature type="signal peptide" evidence="1">
    <location>
        <begin position="1"/>
        <end position="18"/>
    </location>
</feature>
<accession>A0ABQ3BR78</accession>
<name>A0ABQ3BR78_9FLAO</name>
<keyword evidence="1" id="KW-0732">Signal</keyword>
<proteinExistence type="predicted"/>
<dbReference type="RefSeq" id="WP_027884404.1">
    <property type="nucleotide sequence ID" value="NZ_BMWY01000003.1"/>
</dbReference>
<evidence type="ECO:0000256" key="1">
    <source>
        <dbReference type="SAM" id="SignalP"/>
    </source>
</evidence>
<comment type="caution">
    <text evidence="2">The sequence shown here is derived from an EMBL/GenBank/DDBJ whole genome shotgun (WGS) entry which is preliminary data.</text>
</comment>
<gene>
    <name evidence="2" type="ORF">GCM10008088_15370</name>
</gene>
<dbReference type="Gene3D" id="2.40.128.110">
    <property type="entry name" value="Lipid/polyisoprenoid-binding, YceI-like"/>
    <property type="match status" value="1"/>
</dbReference>
<sequence length="182" mass="20107">MKSLIAIALGLVMQIATAQEFKVQPESSKLSVTGTSTLHDWECVVEIFKGSISATIKNNKIVSIESFNFQFQVDDLKSGKSAMDKKTYEALREKKNPTITYKGTAVVINDHSATFSGTMIIGGTKREFKTKVKISYTNGKIMLSGEKDFKLTDFNIEPPTAVFGTIKTGDEVAIHYNIQLKN</sequence>
<evidence type="ECO:0000313" key="2">
    <source>
        <dbReference type="EMBL" id="GGZ54521.1"/>
    </source>
</evidence>
<keyword evidence="3" id="KW-1185">Reference proteome</keyword>
<dbReference type="Proteomes" id="UP000615593">
    <property type="component" value="Unassembled WGS sequence"/>
</dbReference>
<dbReference type="InterPro" id="IPR036761">
    <property type="entry name" value="TTHA0802/YceI-like_sf"/>
</dbReference>